<keyword evidence="4" id="KW-0119">Carbohydrate metabolism</keyword>
<reference evidence="10 11" key="1">
    <citation type="submission" date="2018-08" db="EMBL/GenBank/DDBJ databases">
        <authorList>
            <person name="Khan S.A."/>
            <person name="Jeon C.O."/>
            <person name="Chun B.H."/>
            <person name="Jeong S.E."/>
        </authorList>
    </citation>
    <scope>NUCLEOTIDE SEQUENCE [LARGE SCALE GENOMIC DNA]</scope>
    <source>
        <strain evidence="10 11">S-16</strain>
    </source>
</reference>
<dbReference type="AlphaFoldDB" id="A0A3N7HR93"/>
<sequence>MMTSWKALALAALTLGCASGQAAPAPKGKLLIAYYLATTKPAERYVSPDSLPGRKLTHLNYAFANIAGGEIAIGNPSVDTDNFARLRTLKKKSPGLKTLISVGGWEWSGQFSDVALTAESRAKFAASGVAFIRKHGFDGVDVDWEFPVAGGMESNVHRPEDKQNFTLLMQALREALDQAGREDKRHYLLTAAVGNNDSYLRNTEPEAIGRALDWLNVMTYDMNGPWSARSGHVAPLYPDPAISGPGLDPRNNVSEVIGQYLAAGVPAGKIVMGVPFYAYSWRGCAAALDGQYQSCGGKGPGTWEEGALDYADLVKNYVGRNGYEVHWNEAAKVPYLYKAGTGEFVTYDDPRSLREKLRFLKAKGLAGAMFWQITGDHRDALLNALAAGLRPGGK</sequence>
<evidence type="ECO:0000256" key="7">
    <source>
        <dbReference type="RuleBase" id="RU004453"/>
    </source>
</evidence>
<dbReference type="InterPro" id="IPR011583">
    <property type="entry name" value="Chitinase_II/V-like_cat"/>
</dbReference>
<dbReference type="GO" id="GO:0008843">
    <property type="term" value="F:endochitinase activity"/>
    <property type="evidence" value="ECO:0007669"/>
    <property type="project" value="UniProtKB-EC"/>
</dbReference>
<evidence type="ECO:0000256" key="4">
    <source>
        <dbReference type="ARBA" id="ARBA00023024"/>
    </source>
</evidence>
<gene>
    <name evidence="10" type="ORF">DZC73_07690</name>
</gene>
<organism evidence="10 11">
    <name type="scientific">Piscinibacter terrae</name>
    <dbReference type="NCBI Taxonomy" id="2496871"/>
    <lineage>
        <taxon>Bacteria</taxon>
        <taxon>Pseudomonadati</taxon>
        <taxon>Pseudomonadota</taxon>
        <taxon>Betaproteobacteria</taxon>
        <taxon>Burkholderiales</taxon>
        <taxon>Sphaerotilaceae</taxon>
        <taxon>Piscinibacter</taxon>
    </lineage>
</organism>
<dbReference type="SMART" id="SM00636">
    <property type="entry name" value="Glyco_18"/>
    <property type="match status" value="1"/>
</dbReference>
<evidence type="ECO:0000256" key="5">
    <source>
        <dbReference type="ARBA" id="ARBA00023295"/>
    </source>
</evidence>
<accession>A0A3N7HR93</accession>
<evidence type="ECO:0000313" key="10">
    <source>
        <dbReference type="EMBL" id="RQP24760.1"/>
    </source>
</evidence>
<dbReference type="GO" id="GO:0005975">
    <property type="term" value="P:carbohydrate metabolic process"/>
    <property type="evidence" value="ECO:0007669"/>
    <property type="project" value="InterPro"/>
</dbReference>
<dbReference type="GO" id="GO:0006032">
    <property type="term" value="P:chitin catabolic process"/>
    <property type="evidence" value="ECO:0007669"/>
    <property type="project" value="UniProtKB-KW"/>
</dbReference>
<feature type="chain" id="PRO_5017965830" description="chitinase" evidence="8">
    <location>
        <begin position="23"/>
        <end position="394"/>
    </location>
</feature>
<dbReference type="CDD" id="cd06548">
    <property type="entry name" value="GH18_chitinase"/>
    <property type="match status" value="1"/>
</dbReference>
<feature type="signal peptide" evidence="8">
    <location>
        <begin position="1"/>
        <end position="22"/>
    </location>
</feature>
<comment type="catalytic activity">
    <reaction evidence="1">
        <text>Random endo-hydrolysis of N-acetyl-beta-D-glucosaminide (1-&gt;4)-beta-linkages in chitin and chitodextrins.</text>
        <dbReference type="EC" id="3.2.1.14"/>
    </reaction>
</comment>
<keyword evidence="5 6" id="KW-0326">Glycosidase</keyword>
<dbReference type="PANTHER" id="PTHR11177:SF317">
    <property type="entry name" value="CHITINASE 12-RELATED"/>
    <property type="match status" value="1"/>
</dbReference>
<dbReference type="GO" id="GO:0008061">
    <property type="term" value="F:chitin binding"/>
    <property type="evidence" value="ECO:0007669"/>
    <property type="project" value="InterPro"/>
</dbReference>
<keyword evidence="3 6" id="KW-0378">Hydrolase</keyword>
<evidence type="ECO:0000256" key="2">
    <source>
        <dbReference type="ARBA" id="ARBA00012729"/>
    </source>
</evidence>
<dbReference type="OrthoDB" id="9775889at2"/>
<keyword evidence="11" id="KW-1185">Reference proteome</keyword>
<dbReference type="SUPFAM" id="SSF51445">
    <property type="entry name" value="(Trans)glycosidases"/>
    <property type="match status" value="1"/>
</dbReference>
<evidence type="ECO:0000256" key="6">
    <source>
        <dbReference type="RuleBase" id="RU000489"/>
    </source>
</evidence>
<dbReference type="InterPro" id="IPR017853">
    <property type="entry name" value="GH"/>
</dbReference>
<dbReference type="Proteomes" id="UP000267464">
    <property type="component" value="Unassembled WGS sequence"/>
</dbReference>
<proteinExistence type="inferred from homology"/>
<dbReference type="InterPro" id="IPR001579">
    <property type="entry name" value="Glyco_hydro_18_chit_AS"/>
</dbReference>
<dbReference type="Gene3D" id="3.20.20.80">
    <property type="entry name" value="Glycosidases"/>
    <property type="match status" value="1"/>
</dbReference>
<dbReference type="SUPFAM" id="SSF54556">
    <property type="entry name" value="Chitinase insertion domain"/>
    <property type="match status" value="1"/>
</dbReference>
<dbReference type="PROSITE" id="PS51910">
    <property type="entry name" value="GH18_2"/>
    <property type="match status" value="1"/>
</dbReference>
<dbReference type="InterPro" id="IPR029070">
    <property type="entry name" value="Chitinase_insertion_sf"/>
</dbReference>
<dbReference type="PANTHER" id="PTHR11177">
    <property type="entry name" value="CHITINASE"/>
    <property type="match status" value="1"/>
</dbReference>
<evidence type="ECO:0000256" key="3">
    <source>
        <dbReference type="ARBA" id="ARBA00022801"/>
    </source>
</evidence>
<dbReference type="EC" id="3.2.1.14" evidence="2"/>
<dbReference type="Pfam" id="PF00704">
    <property type="entry name" value="Glyco_hydro_18"/>
    <property type="match status" value="1"/>
</dbReference>
<dbReference type="PROSITE" id="PS51257">
    <property type="entry name" value="PROKAR_LIPOPROTEIN"/>
    <property type="match status" value="1"/>
</dbReference>
<dbReference type="EMBL" id="QUSW01000002">
    <property type="protein sequence ID" value="RQP24760.1"/>
    <property type="molecule type" value="Genomic_DNA"/>
</dbReference>
<dbReference type="InterPro" id="IPR001223">
    <property type="entry name" value="Glyco_hydro18_cat"/>
</dbReference>
<comment type="similarity">
    <text evidence="7">Belongs to the glycosyl hydrolase 18 family.</text>
</comment>
<keyword evidence="4" id="KW-0146">Chitin degradation</keyword>
<name>A0A3N7HR93_9BURK</name>
<evidence type="ECO:0000256" key="1">
    <source>
        <dbReference type="ARBA" id="ARBA00000822"/>
    </source>
</evidence>
<dbReference type="Gene3D" id="3.10.50.10">
    <property type="match status" value="1"/>
</dbReference>
<evidence type="ECO:0000256" key="8">
    <source>
        <dbReference type="SAM" id="SignalP"/>
    </source>
</evidence>
<dbReference type="PROSITE" id="PS01095">
    <property type="entry name" value="GH18_1"/>
    <property type="match status" value="1"/>
</dbReference>
<feature type="domain" description="GH18" evidence="9">
    <location>
        <begin position="29"/>
        <end position="392"/>
    </location>
</feature>
<evidence type="ECO:0000259" key="9">
    <source>
        <dbReference type="PROSITE" id="PS51910"/>
    </source>
</evidence>
<comment type="caution">
    <text evidence="10">The sequence shown here is derived from an EMBL/GenBank/DDBJ whole genome shotgun (WGS) entry which is preliminary data.</text>
</comment>
<keyword evidence="4" id="KW-0624">Polysaccharide degradation</keyword>
<dbReference type="InterPro" id="IPR050314">
    <property type="entry name" value="Glycosyl_Hydrlase_18"/>
</dbReference>
<protein>
    <recommendedName>
        <fullName evidence="2">chitinase</fullName>
        <ecNumber evidence="2">3.2.1.14</ecNumber>
    </recommendedName>
</protein>
<dbReference type="RefSeq" id="WP_124539658.1">
    <property type="nucleotide sequence ID" value="NZ_QUSW01000002.1"/>
</dbReference>
<reference evidence="10 11" key="2">
    <citation type="submission" date="2018-12" db="EMBL/GenBank/DDBJ databases">
        <title>Rhizobacter gummiphilus sp. nov., a rubber-degrading bacterium isolated from the soil of a botanical garden in Japan.</title>
        <authorList>
            <person name="Shunsuke S.S."/>
        </authorList>
    </citation>
    <scope>NUCLEOTIDE SEQUENCE [LARGE SCALE GENOMIC DNA]</scope>
    <source>
        <strain evidence="10 11">S-16</strain>
    </source>
</reference>
<keyword evidence="8" id="KW-0732">Signal</keyword>
<evidence type="ECO:0000313" key="11">
    <source>
        <dbReference type="Proteomes" id="UP000267464"/>
    </source>
</evidence>